<evidence type="ECO:0000313" key="2">
    <source>
        <dbReference type="Proteomes" id="UP001165960"/>
    </source>
</evidence>
<dbReference type="Proteomes" id="UP001165960">
    <property type="component" value="Unassembled WGS sequence"/>
</dbReference>
<evidence type="ECO:0000313" key="1">
    <source>
        <dbReference type="EMBL" id="KAJ9052228.1"/>
    </source>
</evidence>
<sequence>MKLVLSFLLINNALGAGSNAKCTEKKGVCNRYTPCCNSEGWCGKGFEYCGLGCHEEGNFDGVKCFPQAPCKGGDFTFNASRIISESEYKKKGDFKQYDFKVHGDYSVEGDEIVLKMSKSGAGTAIQSTRYVDFGRITAVMKTSRGAGVVSSFITMSDVKDEIDFEWLGKNTTAFQSNWFQEGHFPTWPETHGATHPQPDSFANYNTYTIDWNPERIIWIVNGKSIRTYSGKEYPKTPSLFSFGIWDGSSGSNGTREWAGGSVDWSSADMKKDGFYSVRVKSVSVECFREPAFKDEDFILTKAGLVPKRDSAMYGSASFHRPTLLVAFAASLVTLL</sequence>
<dbReference type="EMBL" id="QTSX02006735">
    <property type="protein sequence ID" value="KAJ9052228.1"/>
    <property type="molecule type" value="Genomic_DNA"/>
</dbReference>
<keyword evidence="1" id="KW-0326">Glycosidase</keyword>
<keyword evidence="1" id="KW-0378">Hydrolase</keyword>
<proteinExistence type="predicted"/>
<organism evidence="1 2">
    <name type="scientific">Entomophthora muscae</name>
    <dbReference type="NCBI Taxonomy" id="34485"/>
    <lineage>
        <taxon>Eukaryota</taxon>
        <taxon>Fungi</taxon>
        <taxon>Fungi incertae sedis</taxon>
        <taxon>Zoopagomycota</taxon>
        <taxon>Entomophthoromycotina</taxon>
        <taxon>Entomophthoromycetes</taxon>
        <taxon>Entomophthorales</taxon>
        <taxon>Entomophthoraceae</taxon>
        <taxon>Entomophthora</taxon>
    </lineage>
</organism>
<name>A0ACC2RQB0_9FUNG</name>
<protein>
    <submittedName>
        <fullName evidence="1">Glycosidase CRH2</fullName>
    </submittedName>
</protein>
<keyword evidence="2" id="KW-1185">Reference proteome</keyword>
<comment type="caution">
    <text evidence="1">The sequence shown here is derived from an EMBL/GenBank/DDBJ whole genome shotgun (WGS) entry which is preliminary data.</text>
</comment>
<gene>
    <name evidence="1" type="primary">UTR2_18</name>
    <name evidence="1" type="ORF">DSO57_1036322</name>
</gene>
<accession>A0ACC2RQB0</accession>
<reference evidence="1" key="1">
    <citation type="submission" date="2022-04" db="EMBL/GenBank/DDBJ databases">
        <title>Genome of the entomopathogenic fungus Entomophthora muscae.</title>
        <authorList>
            <person name="Elya C."/>
            <person name="Lovett B.R."/>
            <person name="Lee E."/>
            <person name="Macias A.M."/>
            <person name="Hajek A.E."/>
            <person name="De Bivort B.L."/>
            <person name="Kasson M.T."/>
            <person name="De Fine Licht H.H."/>
            <person name="Stajich J.E."/>
        </authorList>
    </citation>
    <scope>NUCLEOTIDE SEQUENCE</scope>
    <source>
        <strain evidence="1">Berkeley</strain>
    </source>
</reference>